<dbReference type="RefSeq" id="WP_186935137.1">
    <property type="nucleotide sequence ID" value="NZ_JACOPS010000002.1"/>
</dbReference>
<organism evidence="3 4">
    <name type="scientific">Ruminococcus intestinalis</name>
    <dbReference type="NCBI Taxonomy" id="2763066"/>
    <lineage>
        <taxon>Bacteria</taxon>
        <taxon>Bacillati</taxon>
        <taxon>Bacillota</taxon>
        <taxon>Clostridia</taxon>
        <taxon>Eubacteriales</taxon>
        <taxon>Oscillospiraceae</taxon>
        <taxon>Ruminococcus</taxon>
    </lineage>
</organism>
<gene>
    <name evidence="3" type="ORF">H8R91_05055</name>
</gene>
<comment type="similarity">
    <text evidence="1">Belongs to the UPF0213 family.</text>
</comment>
<name>A0ABR7HK35_9FIRM</name>
<evidence type="ECO:0000313" key="4">
    <source>
        <dbReference type="Proteomes" id="UP000636755"/>
    </source>
</evidence>
<keyword evidence="4" id="KW-1185">Reference proteome</keyword>
<dbReference type="InterPro" id="IPR000305">
    <property type="entry name" value="GIY-YIG_endonuc"/>
</dbReference>
<dbReference type="Gene3D" id="3.40.1440.10">
    <property type="entry name" value="GIY-YIG endonuclease"/>
    <property type="match status" value="1"/>
</dbReference>
<dbReference type="InterPro" id="IPR050190">
    <property type="entry name" value="UPF0213_domain"/>
</dbReference>
<sequence length="107" mass="12778">MYYTYILRCCDNTLYTGIALDIEKRMNEHFLQNEKCAKYTRTHKAKKLESLWISENRATASKLEYHIKHLTKKQKEEIISLKSLEVLKDKLPIENYNYSDMKLNSVN</sequence>
<dbReference type="CDD" id="cd10456">
    <property type="entry name" value="GIY-YIG_UPF0213"/>
    <property type="match status" value="1"/>
</dbReference>
<comment type="caution">
    <text evidence="3">The sequence shown here is derived from an EMBL/GenBank/DDBJ whole genome shotgun (WGS) entry which is preliminary data.</text>
</comment>
<dbReference type="Proteomes" id="UP000636755">
    <property type="component" value="Unassembled WGS sequence"/>
</dbReference>
<dbReference type="InterPro" id="IPR035901">
    <property type="entry name" value="GIY-YIG_endonuc_sf"/>
</dbReference>
<proteinExistence type="inferred from homology"/>
<evidence type="ECO:0000256" key="1">
    <source>
        <dbReference type="ARBA" id="ARBA00007435"/>
    </source>
</evidence>
<reference evidence="3 4" key="1">
    <citation type="submission" date="2020-08" db="EMBL/GenBank/DDBJ databases">
        <title>Genome public.</title>
        <authorList>
            <person name="Liu C."/>
            <person name="Sun Q."/>
        </authorList>
    </citation>
    <scope>NUCLEOTIDE SEQUENCE [LARGE SCALE GENOMIC DNA]</scope>
    <source>
        <strain evidence="3 4">NSJ-71</strain>
    </source>
</reference>
<dbReference type="PANTHER" id="PTHR34477">
    <property type="entry name" value="UPF0213 PROTEIN YHBQ"/>
    <property type="match status" value="1"/>
</dbReference>
<dbReference type="SUPFAM" id="SSF82771">
    <property type="entry name" value="GIY-YIG endonuclease"/>
    <property type="match status" value="1"/>
</dbReference>
<feature type="domain" description="GIY-YIG" evidence="2">
    <location>
        <begin position="1"/>
        <end position="78"/>
    </location>
</feature>
<dbReference type="Pfam" id="PF01541">
    <property type="entry name" value="GIY-YIG"/>
    <property type="match status" value="1"/>
</dbReference>
<dbReference type="PROSITE" id="PS50164">
    <property type="entry name" value="GIY_YIG"/>
    <property type="match status" value="1"/>
</dbReference>
<accession>A0ABR7HK35</accession>
<dbReference type="PANTHER" id="PTHR34477:SF1">
    <property type="entry name" value="UPF0213 PROTEIN YHBQ"/>
    <property type="match status" value="1"/>
</dbReference>
<protein>
    <submittedName>
        <fullName evidence="3">GIY-YIG nuclease family protein</fullName>
    </submittedName>
</protein>
<evidence type="ECO:0000313" key="3">
    <source>
        <dbReference type="EMBL" id="MBC5727894.1"/>
    </source>
</evidence>
<evidence type="ECO:0000259" key="2">
    <source>
        <dbReference type="PROSITE" id="PS50164"/>
    </source>
</evidence>
<dbReference type="EMBL" id="JACOPS010000002">
    <property type="protein sequence ID" value="MBC5727894.1"/>
    <property type="molecule type" value="Genomic_DNA"/>
</dbReference>